<organism evidence="2 3">
    <name type="scientific">Diaporthe helianthi</name>
    <dbReference type="NCBI Taxonomy" id="158607"/>
    <lineage>
        <taxon>Eukaryota</taxon>
        <taxon>Fungi</taxon>
        <taxon>Dikarya</taxon>
        <taxon>Ascomycota</taxon>
        <taxon>Pezizomycotina</taxon>
        <taxon>Sordariomycetes</taxon>
        <taxon>Sordariomycetidae</taxon>
        <taxon>Diaporthales</taxon>
        <taxon>Diaporthaceae</taxon>
        <taxon>Diaporthe</taxon>
    </lineage>
</organism>
<evidence type="ECO:0000313" key="2">
    <source>
        <dbReference type="EMBL" id="POS74985.1"/>
    </source>
</evidence>
<sequence>MLLRHELTPAPVDLKSLYTGQGGVLVKEEQLAPQHVAHPPPGRMMILRLGHLLSKLEERFSQSLKDQEEKYEMKLKEQAGRYETAMREQEEKYRASLEEYSNSYDSKLGELEDEIADAGQECEDRISFQVDELRTDMLAEFEDLKAEAAQSIQDAIESGTALSSLTCTPVCYCVIGATRLSTTTALAALRVLVGHARHPVTTTSALDQTSRVYSSDEGSLCGRACSQHRRPEVSPRRRAAMHRLVPVQAVLSRPIGEY</sequence>
<dbReference type="AlphaFoldDB" id="A0A2P5HXL2"/>
<dbReference type="InParanoid" id="A0A2P5HXL2"/>
<reference evidence="2" key="1">
    <citation type="submission" date="2017-09" db="EMBL/GenBank/DDBJ databases">
        <title>Polyketide synthases of a Diaporthe helianthi virulent isolate.</title>
        <authorList>
            <person name="Baroncelli R."/>
        </authorList>
    </citation>
    <scope>NUCLEOTIDE SEQUENCE [LARGE SCALE GENOMIC DNA]</scope>
    <source>
        <strain evidence="2">7/96</strain>
    </source>
</reference>
<dbReference type="Proteomes" id="UP000094444">
    <property type="component" value="Unassembled WGS sequence"/>
</dbReference>
<evidence type="ECO:0000313" key="3">
    <source>
        <dbReference type="Proteomes" id="UP000094444"/>
    </source>
</evidence>
<comment type="caution">
    <text evidence="2">The sequence shown here is derived from an EMBL/GenBank/DDBJ whole genome shotgun (WGS) entry which is preliminary data.</text>
</comment>
<keyword evidence="1" id="KW-0175">Coiled coil</keyword>
<protein>
    <submittedName>
        <fullName evidence="2">Uncharacterized protein</fullName>
    </submittedName>
</protein>
<dbReference type="SUPFAM" id="SSF58113">
    <property type="entry name" value="Apolipoprotein A-I"/>
    <property type="match status" value="1"/>
</dbReference>
<keyword evidence="3" id="KW-1185">Reference proteome</keyword>
<gene>
    <name evidence="2" type="ORF">DHEL01_v206625</name>
</gene>
<evidence type="ECO:0000256" key="1">
    <source>
        <dbReference type="SAM" id="Coils"/>
    </source>
</evidence>
<accession>A0A2P5HXL2</accession>
<dbReference type="EMBL" id="MAVT02000548">
    <property type="protein sequence ID" value="POS74985.1"/>
    <property type="molecule type" value="Genomic_DNA"/>
</dbReference>
<feature type="coiled-coil region" evidence="1">
    <location>
        <begin position="72"/>
        <end position="121"/>
    </location>
</feature>
<name>A0A2P5HXL2_DIAHE</name>
<proteinExistence type="predicted"/>